<evidence type="ECO:0000313" key="2">
    <source>
        <dbReference type="Proteomes" id="UP001634394"/>
    </source>
</evidence>
<proteinExistence type="predicted"/>
<dbReference type="Proteomes" id="UP001634394">
    <property type="component" value="Unassembled WGS sequence"/>
</dbReference>
<gene>
    <name evidence="1" type="ORF">ACJMK2_034493</name>
</gene>
<dbReference type="EMBL" id="JBJQND010000005">
    <property type="protein sequence ID" value="KAL3876689.1"/>
    <property type="molecule type" value="Genomic_DNA"/>
</dbReference>
<accession>A0ABD3WRT4</accession>
<dbReference type="AlphaFoldDB" id="A0ABD3WRT4"/>
<sequence length="108" mass="12000">LHVEDENEGQYSCSDVDITLAEGYACKLLKKISLSEKRNGALFDASQPDYNCISATKTGNMLQLPKMKIPPKREAIPNSLAELINTVFTSFMCKCKDEIVPKSKISEN</sequence>
<name>A0ABD3WRT4_SINWO</name>
<keyword evidence="2" id="KW-1185">Reference proteome</keyword>
<evidence type="ECO:0000313" key="1">
    <source>
        <dbReference type="EMBL" id="KAL3876689.1"/>
    </source>
</evidence>
<protein>
    <submittedName>
        <fullName evidence="1">Uncharacterized protein</fullName>
    </submittedName>
</protein>
<reference evidence="1 2" key="1">
    <citation type="submission" date="2024-11" db="EMBL/GenBank/DDBJ databases">
        <title>Chromosome-level genome assembly of the freshwater bivalve Anodonta woodiana.</title>
        <authorList>
            <person name="Chen X."/>
        </authorList>
    </citation>
    <scope>NUCLEOTIDE SEQUENCE [LARGE SCALE GENOMIC DNA]</scope>
    <source>
        <strain evidence="1">MN2024</strain>
        <tissue evidence="1">Gills</tissue>
    </source>
</reference>
<comment type="caution">
    <text evidence="1">The sequence shown here is derived from an EMBL/GenBank/DDBJ whole genome shotgun (WGS) entry which is preliminary data.</text>
</comment>
<feature type="non-terminal residue" evidence="1">
    <location>
        <position position="1"/>
    </location>
</feature>
<organism evidence="1 2">
    <name type="scientific">Sinanodonta woodiana</name>
    <name type="common">Chinese pond mussel</name>
    <name type="synonym">Anodonta woodiana</name>
    <dbReference type="NCBI Taxonomy" id="1069815"/>
    <lineage>
        <taxon>Eukaryota</taxon>
        <taxon>Metazoa</taxon>
        <taxon>Spiralia</taxon>
        <taxon>Lophotrochozoa</taxon>
        <taxon>Mollusca</taxon>
        <taxon>Bivalvia</taxon>
        <taxon>Autobranchia</taxon>
        <taxon>Heteroconchia</taxon>
        <taxon>Palaeoheterodonta</taxon>
        <taxon>Unionida</taxon>
        <taxon>Unionoidea</taxon>
        <taxon>Unionidae</taxon>
        <taxon>Unioninae</taxon>
        <taxon>Sinanodonta</taxon>
    </lineage>
</organism>